<name>A0A1D6JYV2_MAIZE</name>
<gene>
    <name evidence="2" type="ORF">ZEAMMB73_Zm00001d028699</name>
</gene>
<dbReference type="EMBL" id="CM007647">
    <property type="protein sequence ID" value="ONL96779.1"/>
    <property type="molecule type" value="Genomic_DNA"/>
</dbReference>
<accession>A0A1D6JYV2</accession>
<dbReference type="AlphaFoldDB" id="A0A1D6JYV2"/>
<dbReference type="EMBL" id="CM007647">
    <property type="protein sequence ID" value="ONL96781.1"/>
    <property type="molecule type" value="Genomic_DNA"/>
</dbReference>
<keyword evidence="1" id="KW-0175">Coiled coil</keyword>
<proteinExistence type="predicted"/>
<evidence type="ECO:0000313" key="2">
    <source>
        <dbReference type="EMBL" id="ONL96779.1"/>
    </source>
</evidence>
<sequence>MEMVEHDNRRMLSAKVEKLETEAYELRKAFSDKQEQEQVMLQILLRMEQEQKVAEDARIAAERDAAEQKHAAHLLQEKYEAAMTALSQMEKRAVMAETMLEATKQYQVGQVKANQSFTSRLTSTFQASRSLRLSPADFLSHSLSNSSLQTVHL</sequence>
<reference evidence="2" key="1">
    <citation type="submission" date="2015-12" db="EMBL/GenBank/DDBJ databases">
        <title>Update maize B73 reference genome by single molecule sequencing technologies.</title>
        <authorList>
            <consortium name="Maize Genome Sequencing Project"/>
            <person name="Ware D."/>
        </authorList>
    </citation>
    <scope>NUCLEOTIDE SEQUENCE [LARGE SCALE GENOMIC DNA]</scope>
    <source>
        <tissue evidence="2">Seedling</tissue>
    </source>
</reference>
<organism evidence="2">
    <name type="scientific">Zea mays</name>
    <name type="common">Maize</name>
    <dbReference type="NCBI Taxonomy" id="4577"/>
    <lineage>
        <taxon>Eukaryota</taxon>
        <taxon>Viridiplantae</taxon>
        <taxon>Streptophyta</taxon>
        <taxon>Embryophyta</taxon>
        <taxon>Tracheophyta</taxon>
        <taxon>Spermatophyta</taxon>
        <taxon>Magnoliopsida</taxon>
        <taxon>Liliopsida</taxon>
        <taxon>Poales</taxon>
        <taxon>Poaceae</taxon>
        <taxon>PACMAD clade</taxon>
        <taxon>Panicoideae</taxon>
        <taxon>Andropogonodae</taxon>
        <taxon>Andropogoneae</taxon>
        <taxon>Tripsacinae</taxon>
        <taxon>Zea</taxon>
    </lineage>
</organism>
<protein>
    <submittedName>
        <fullName evidence="2">Ypt/Rab-GAP domain of gyp1p superfamily protein</fullName>
    </submittedName>
</protein>
<evidence type="ECO:0000256" key="1">
    <source>
        <dbReference type="SAM" id="Coils"/>
    </source>
</evidence>
<feature type="coiled-coil region" evidence="1">
    <location>
        <begin position="9"/>
        <end position="36"/>
    </location>
</feature>